<organism evidence="4 5">
    <name type="scientific">Shouchella lehensis G1</name>
    <dbReference type="NCBI Taxonomy" id="1246626"/>
    <lineage>
        <taxon>Bacteria</taxon>
        <taxon>Bacillati</taxon>
        <taxon>Bacillota</taxon>
        <taxon>Bacilli</taxon>
        <taxon>Bacillales</taxon>
        <taxon>Bacillaceae</taxon>
        <taxon>Shouchella</taxon>
    </lineage>
</organism>
<accession>A0A060M251</accession>
<proteinExistence type="predicted"/>
<gene>
    <name evidence="4" type="ORF">BleG1_1581</name>
</gene>
<dbReference type="InterPro" id="IPR008949">
    <property type="entry name" value="Isoprenoid_synthase_dom_sf"/>
</dbReference>
<dbReference type="PANTHER" id="PTHR31480">
    <property type="entry name" value="BIFUNCTIONAL LYCOPENE CYCLASE/PHYTOENE SYNTHASE"/>
    <property type="match status" value="1"/>
</dbReference>
<dbReference type="SUPFAM" id="SSF48576">
    <property type="entry name" value="Terpenoid synthases"/>
    <property type="match status" value="1"/>
</dbReference>
<dbReference type="SFLD" id="SFLDG01018">
    <property type="entry name" value="Squalene/Phytoene_Synthase_Lik"/>
    <property type="match status" value="1"/>
</dbReference>
<dbReference type="PATRIC" id="fig|1246626.3.peg.1569"/>
<dbReference type="InterPro" id="IPR033904">
    <property type="entry name" value="Trans_IPPS_HH"/>
</dbReference>
<dbReference type="AlphaFoldDB" id="A0A060M251"/>
<evidence type="ECO:0000313" key="5">
    <source>
        <dbReference type="Proteomes" id="UP000027142"/>
    </source>
</evidence>
<evidence type="ECO:0000256" key="2">
    <source>
        <dbReference type="ARBA" id="ARBA00022679"/>
    </source>
</evidence>
<evidence type="ECO:0000256" key="1">
    <source>
        <dbReference type="ARBA" id="ARBA00004829"/>
    </source>
</evidence>
<evidence type="ECO:0000313" key="4">
    <source>
        <dbReference type="EMBL" id="AIC94159.1"/>
    </source>
</evidence>
<evidence type="ECO:0000256" key="3">
    <source>
        <dbReference type="ARBA" id="ARBA00022746"/>
    </source>
</evidence>
<keyword evidence="5" id="KW-1185">Reference proteome</keyword>
<dbReference type="PROSITE" id="PS01045">
    <property type="entry name" value="SQUALEN_PHYTOEN_SYN_2"/>
    <property type="match status" value="1"/>
</dbReference>
<name>A0A060M251_9BACI</name>
<dbReference type="GO" id="GO:0004311">
    <property type="term" value="F:geranylgeranyl diphosphate synthase activity"/>
    <property type="evidence" value="ECO:0007669"/>
    <property type="project" value="InterPro"/>
</dbReference>
<comment type="pathway">
    <text evidence="1">Carotenoid biosynthesis.</text>
</comment>
<dbReference type="SFLD" id="SFLDS00005">
    <property type="entry name" value="Isoprenoid_Synthase_Type_I"/>
    <property type="match status" value="1"/>
</dbReference>
<dbReference type="GO" id="GO:0016117">
    <property type="term" value="P:carotenoid biosynthetic process"/>
    <property type="evidence" value="ECO:0007669"/>
    <property type="project" value="UniProtKB-KW"/>
</dbReference>
<dbReference type="PROSITE" id="PS01044">
    <property type="entry name" value="SQUALEN_PHYTOEN_SYN_1"/>
    <property type="match status" value="1"/>
</dbReference>
<dbReference type="SFLD" id="SFLDG01212">
    <property type="entry name" value="Phytoene_synthase_like"/>
    <property type="match status" value="1"/>
</dbReference>
<dbReference type="eggNOG" id="COG1562">
    <property type="taxonomic scope" value="Bacteria"/>
</dbReference>
<protein>
    <submittedName>
        <fullName evidence="4">Phytoene synthase</fullName>
    </submittedName>
</protein>
<sequence length="278" mass="32106">MNTKDAYEICHTIIKQHSKTFAKAFSTLPQKKRQAVWAIYAFCRTVDDIVDEGQSPSSELEQFEDQFNRFIRKELPLTDPKWIALDDVFQRFDMDATPFFDMIKGQRMDLYVKRYETLEEVEQYSYHVASTVGLMLLPVLAPSNHQQLHNSAIALGKAMQLTNILRDIGEDLNRDRVYLPKAVMDAYGVAEKDLLIGEQGTAFINMWEHIAARAENFYQEAFIDMHLYPVDARLPVQGAGMMYRAILKAVRLNQYNVFSQKSFVTKGEKEMILNELKA</sequence>
<dbReference type="InterPro" id="IPR019845">
    <property type="entry name" value="Squalene/phytoene_synthase_CS"/>
</dbReference>
<dbReference type="OrthoDB" id="9787280at2"/>
<dbReference type="GO" id="GO:0051996">
    <property type="term" value="F:squalene synthase [NAD(P)H] activity"/>
    <property type="evidence" value="ECO:0007669"/>
    <property type="project" value="InterPro"/>
</dbReference>
<dbReference type="InterPro" id="IPR044843">
    <property type="entry name" value="Trans_IPPS_bact-type"/>
</dbReference>
<dbReference type="HOGENOM" id="CLU_037269_1_3_9"/>
<reference evidence="4 5" key="1">
    <citation type="journal article" date="2014" name="Gene">
        <title>A comparative genomic analysis of the alkalitolerant soil bacterium Bacillus lehensis G1.</title>
        <authorList>
            <person name="Noor Y.M."/>
            <person name="Samsulrizal N.H."/>
            <person name="Jema'on N.A."/>
            <person name="Low K.O."/>
            <person name="Ramli A.N."/>
            <person name="Alias N.I."/>
            <person name="Damis S.I."/>
            <person name="Fuzi S.F."/>
            <person name="Isa M.N."/>
            <person name="Murad A.M."/>
            <person name="Raih M.F."/>
            <person name="Bakar F.D."/>
            <person name="Najimudin N."/>
            <person name="Mahadi N.M."/>
            <person name="Illias R.M."/>
        </authorList>
    </citation>
    <scope>NUCLEOTIDE SEQUENCE [LARGE SCALE GENOMIC DNA]</scope>
    <source>
        <strain evidence="4 5">G1</strain>
    </source>
</reference>
<dbReference type="STRING" id="1246626.BleG1_1581"/>
<keyword evidence="3" id="KW-0125">Carotenoid biosynthesis</keyword>
<dbReference type="EMBL" id="CP003923">
    <property type="protein sequence ID" value="AIC94159.1"/>
    <property type="molecule type" value="Genomic_DNA"/>
</dbReference>
<dbReference type="CDD" id="cd00683">
    <property type="entry name" value="Trans_IPPS_HH"/>
    <property type="match status" value="1"/>
</dbReference>
<dbReference type="Pfam" id="PF00494">
    <property type="entry name" value="SQS_PSY"/>
    <property type="match status" value="1"/>
</dbReference>
<dbReference type="KEGG" id="ble:BleG1_1581"/>
<dbReference type="Proteomes" id="UP000027142">
    <property type="component" value="Chromosome"/>
</dbReference>
<dbReference type="Gene3D" id="1.10.600.10">
    <property type="entry name" value="Farnesyl Diphosphate Synthase"/>
    <property type="match status" value="1"/>
</dbReference>
<dbReference type="InterPro" id="IPR002060">
    <property type="entry name" value="Squ/phyt_synthse"/>
</dbReference>
<dbReference type="RefSeq" id="WP_038479156.1">
    <property type="nucleotide sequence ID" value="NZ_CP003923.1"/>
</dbReference>
<keyword evidence="2" id="KW-0808">Transferase</keyword>